<dbReference type="AlphaFoldDB" id="A0A171DCL1"/>
<dbReference type="RefSeq" id="WP_068898096.1">
    <property type="nucleotide sequence ID" value="NZ_BDCX01000008.1"/>
</dbReference>
<proteinExistence type="predicted"/>
<keyword evidence="3" id="KW-1185">Reference proteome</keyword>
<evidence type="ECO:0000256" key="1">
    <source>
        <dbReference type="SAM" id="SignalP"/>
    </source>
</evidence>
<evidence type="ECO:0000313" key="2">
    <source>
        <dbReference type="EMBL" id="GAT67987.1"/>
    </source>
</evidence>
<evidence type="ECO:0000313" key="3">
    <source>
        <dbReference type="Proteomes" id="UP000077701"/>
    </source>
</evidence>
<reference evidence="2 3" key="1">
    <citation type="journal article" date="2016" name="Genome Announc.">
        <title>Draft Genome Sequence of Planomonospora sphaerica JCM9374, a Rare Actinomycete.</title>
        <authorList>
            <person name="Dohra H."/>
            <person name="Suzuki T."/>
            <person name="Inoue Y."/>
            <person name="Kodani S."/>
        </authorList>
    </citation>
    <scope>NUCLEOTIDE SEQUENCE [LARGE SCALE GENOMIC DNA]</scope>
    <source>
        <strain evidence="2 3">JCM 9374</strain>
    </source>
</reference>
<evidence type="ECO:0008006" key="4">
    <source>
        <dbReference type="Google" id="ProtNLM"/>
    </source>
</evidence>
<organism evidence="2 3">
    <name type="scientific">Planomonospora sphaerica</name>
    <dbReference type="NCBI Taxonomy" id="161355"/>
    <lineage>
        <taxon>Bacteria</taxon>
        <taxon>Bacillati</taxon>
        <taxon>Actinomycetota</taxon>
        <taxon>Actinomycetes</taxon>
        <taxon>Streptosporangiales</taxon>
        <taxon>Streptosporangiaceae</taxon>
        <taxon>Planomonospora</taxon>
    </lineage>
</organism>
<sequence>MRRPLTALAAITVAGGMLLVPQTANAQTFQHRAANAPVTAQQAPPLSPLKLTAYYPRRAYAGRTITYTLKTKNVGDWYTDIAYIGGYVPKQAYKVRITGPSGSYCEADGREVGCLLDRLNPGRTATVKVKVWLRGSARGTAAAEFATASIDVPAGGLDTLDIHGLDTGVDLKYVKVRTRILR</sequence>
<dbReference type="STRING" id="161355.PS9374_03648"/>
<dbReference type="EMBL" id="BDCX01000008">
    <property type="protein sequence ID" value="GAT67987.1"/>
    <property type="molecule type" value="Genomic_DNA"/>
</dbReference>
<feature type="chain" id="PRO_5007905722" description="DUF11 domain-containing protein" evidence="1">
    <location>
        <begin position="27"/>
        <end position="182"/>
    </location>
</feature>
<comment type="caution">
    <text evidence="2">The sequence shown here is derived from an EMBL/GenBank/DDBJ whole genome shotgun (WGS) entry which is preliminary data.</text>
</comment>
<dbReference type="Proteomes" id="UP000077701">
    <property type="component" value="Unassembled WGS sequence"/>
</dbReference>
<accession>A0A171DCL1</accession>
<feature type="signal peptide" evidence="1">
    <location>
        <begin position="1"/>
        <end position="26"/>
    </location>
</feature>
<dbReference type="OrthoDB" id="3532540at2"/>
<gene>
    <name evidence="2" type="ORF">PS9374_03648</name>
</gene>
<reference evidence="3" key="2">
    <citation type="submission" date="2016-04" db="EMBL/GenBank/DDBJ databases">
        <title>Planomonospora sphaerica JCM9374 whole genome shotgun sequence.</title>
        <authorList>
            <person name="Suzuki T."/>
            <person name="Dohra H."/>
            <person name="Kodani S."/>
        </authorList>
    </citation>
    <scope>NUCLEOTIDE SEQUENCE [LARGE SCALE GENOMIC DNA]</scope>
    <source>
        <strain evidence="3">JCM 9374</strain>
    </source>
</reference>
<name>A0A171DCL1_9ACTN</name>
<keyword evidence="1" id="KW-0732">Signal</keyword>
<protein>
    <recommendedName>
        <fullName evidence="4">DUF11 domain-containing protein</fullName>
    </recommendedName>
</protein>